<evidence type="ECO:0000313" key="5">
    <source>
        <dbReference type="WBParaSite" id="DME_0000010801-mRNA-1"/>
    </source>
</evidence>
<accession>A0A0N4U0M2</accession>
<dbReference type="STRING" id="318479.A0A0N4U0M2"/>
<protein>
    <submittedName>
        <fullName evidence="5">ANK_REP_REGION domain-containing protein</fullName>
    </submittedName>
</protein>
<keyword evidence="4" id="KW-1185">Reference proteome</keyword>
<dbReference type="EMBL" id="UYYG01001150">
    <property type="protein sequence ID" value="VDN54495.1"/>
    <property type="molecule type" value="Genomic_DNA"/>
</dbReference>
<evidence type="ECO:0000313" key="2">
    <source>
        <dbReference type="EMBL" id="VDN54495.1"/>
    </source>
</evidence>
<reference evidence="2 4" key="2">
    <citation type="submission" date="2018-11" db="EMBL/GenBank/DDBJ databases">
        <authorList>
            <consortium name="Pathogen Informatics"/>
        </authorList>
    </citation>
    <scope>NUCLEOTIDE SEQUENCE [LARGE SCALE GENOMIC DNA]</scope>
</reference>
<feature type="region of interest" description="Disordered" evidence="1">
    <location>
        <begin position="1490"/>
        <end position="1511"/>
    </location>
</feature>
<gene>
    <name evidence="2" type="ORF">DME_LOCUS4468</name>
</gene>
<reference evidence="5" key="1">
    <citation type="submission" date="2016-04" db="UniProtKB">
        <authorList>
            <consortium name="WormBaseParasite"/>
        </authorList>
    </citation>
    <scope>IDENTIFICATION</scope>
</reference>
<dbReference type="Proteomes" id="UP000274756">
    <property type="component" value="Unassembled WGS sequence"/>
</dbReference>
<dbReference type="AlphaFoldDB" id="A0A0N4U0M2"/>
<dbReference type="OrthoDB" id="5844208at2759"/>
<name>A0A0N4U0M2_DRAME</name>
<sequence>MLSKDTGQLFLKVERGKKPNVQVYEEERKIKVIVPYDQSTKWPIIHARMSGGLTISVQRLQQQYKITVQHNLQRKPDVSVYINTSGCDGDLKTCVRDMSTQLEHIGVAGPNLEISGRIKAMKVSFESTVGALHTNAKLQANSVTISAQHVFIQPEAIYFCSKIRIFSRHVQIDGRISGYNEDSKIMTVNVESSVLHLGVDAVIGSLKAKDKSTNKSLDRNVDVLLFHLSGNLANFGRISSKSELEFRIGGSILSLKDGHIDSAVRGYAALKQIKGVVSDISDSLPTSSTLISAIVSQDPDAVAQLLENGVDPNDSIGDQLKVCNPRKIAAMKYEEMRITELRNKMREKITLIQALMSTHEWRRGTIKSALIVASVGRDCADCAQFRASNLFLTVRGFAKCEEDSIWASGQVKHHNIEISCAGNVVTIEEGIISQKHCAHIKAVSFVCAGIWSVGDEIKMEFQSATFLKNSFIEVDLLSCNIEESCHLGGTWQVGSLKASLGENLLLLPTGKVLVDEIADVDAMTFNCNGFWRVNASNNLKLKAYLNIFPSAEMIVGIMKLFIEGYCSIAGYLAAENILAYVRKEMKTTSTGGVNIKVRGTIIAGAFRNNSNWHSEGNLTLNLACCEQSEDAIIMAKHTLNLSIYDDSEEDCCGRFFAGNCIIKAAKKVRIDGYIRVNHMEITIPYLNESCFTLGGQLEILSGPLILKGKSELYEVPSSVPHPFPAFILEGQLKAEAIIAPFLSVRFNSASYALLSGIESIINADYRTMISAGYLHTMRASLIDSCSKDNYPEAILCATTWFHEGHVRFHGEMVHLVLDTLINWGRLANEGKLQNHMKNVRVFVENYFKNESVFSANKIDINGNGKLENKNRIFAVDSMNIQLSNFSKADEYLSTKSIKLLSVSNECSKMNNSRTEEKENLELSESKLFNVMKRFGLNHQIRINAQAELLISSDVKNDVGNLALAAREVIIFESQFIVDNLELTLGPSYETEIIIRKGSNICSNQLRLTGTCKYLTFKIYGELNCESIICEESLKNIRILGPGSIICRRSFNASSETISFLINQIQILEFLCNSIKFIPKNCSKINAVDESKTLTVYADEVHFSGILIVEPRINLKCNSGSVHIVGELTGMTAKSELCIECGDLLLDGHLSNFDFLEIYARKRIDYCPMATIKNSRNIAMEAAYIIFCGTSTECRSLTATADEIVIRGTLSGHDIVCDCAFFAKVIRFEGFANRISKLELNSDDVYVAGTLKRINLFEIDSKFVRCGAEILECNNLKIVGSLLILGGRIRIDSLVCFSVESAIVCGHLFVAESAQLWASFVVFLGDNISVPQKTEINAVFWVTNQQNLLINRDKINMNILIDSNATNKIFRHELESFMRLIKMFENVFNSSIDDFRQTQLHSEQCSVLESINQSLPVDCEFATMLQEIVEITTYQHVRIFNIRKLIKVLRDSFSQLQIDEDMTHYKQNERFMAESVVALLNRLFTYSKKHTNETNTPKLSDDDGGYVSRSSSEDIEERQEISSIRSTLCEQPLMKTHCQQIDELMEIYKNAENMRKKFIVQKVTSSLDGDILSSETIDGSRMEIGCSKAGFVQNGERLVMIGFIDFAGLDAAVLHPQSNLSKSADLNADLAMKKLKVKQALSRFDLKSFKSESSLASFDANERKVPKNRIIPSPIKKSQIPRSAVCRLAISRLT</sequence>
<evidence type="ECO:0000313" key="3">
    <source>
        <dbReference type="Proteomes" id="UP000038040"/>
    </source>
</evidence>
<dbReference type="Proteomes" id="UP000038040">
    <property type="component" value="Unplaced"/>
</dbReference>
<proteinExistence type="predicted"/>
<dbReference type="WBParaSite" id="DME_0000010801-mRNA-1">
    <property type="protein sequence ID" value="DME_0000010801-mRNA-1"/>
    <property type="gene ID" value="DME_0000010801"/>
</dbReference>
<evidence type="ECO:0000256" key="1">
    <source>
        <dbReference type="SAM" id="MobiDB-lite"/>
    </source>
</evidence>
<organism evidence="3 5">
    <name type="scientific">Dracunculus medinensis</name>
    <name type="common">Guinea worm</name>
    <dbReference type="NCBI Taxonomy" id="318479"/>
    <lineage>
        <taxon>Eukaryota</taxon>
        <taxon>Metazoa</taxon>
        <taxon>Ecdysozoa</taxon>
        <taxon>Nematoda</taxon>
        <taxon>Chromadorea</taxon>
        <taxon>Rhabditida</taxon>
        <taxon>Spirurina</taxon>
        <taxon>Dracunculoidea</taxon>
        <taxon>Dracunculidae</taxon>
        <taxon>Dracunculus</taxon>
    </lineage>
</organism>
<evidence type="ECO:0000313" key="4">
    <source>
        <dbReference type="Proteomes" id="UP000274756"/>
    </source>
</evidence>